<reference evidence="1 2" key="1">
    <citation type="journal article" date="2008" name="BMC Genomics">
        <title>Complete genome of Phenylobacterium zucineum - a novel facultative intracellular bacterium isolated from human erythroleukemia cell line K562.</title>
        <authorList>
            <person name="Luo Y."/>
            <person name="Xu X."/>
            <person name="Ding Z."/>
            <person name="Liu Z."/>
            <person name="Zhang B."/>
            <person name="Yan Z."/>
            <person name="Sun J."/>
            <person name="Hu S."/>
            <person name="Hu X."/>
        </authorList>
    </citation>
    <scope>NUCLEOTIDE SEQUENCE [LARGE SCALE GENOMIC DNA]</scope>
    <source>
        <strain evidence="2">HLK1</strain>
        <plasmid evidence="2">HLK1</plasmid>
        <plasmid evidence="2">Plasmid pHLK1</plasmid>
    </source>
</reference>
<dbReference type="eggNOG" id="COG0589">
    <property type="taxonomic scope" value="Bacteria"/>
</dbReference>
<dbReference type="SUPFAM" id="SSF52402">
    <property type="entry name" value="Adenine nucleotide alpha hydrolases-like"/>
    <property type="match status" value="1"/>
</dbReference>
<keyword evidence="1" id="KW-0614">Plasmid</keyword>
<dbReference type="EMBL" id="CP000748">
    <property type="protein sequence ID" value="ACG80115.1"/>
    <property type="molecule type" value="Genomic_DNA"/>
</dbReference>
<accession>B4RIE0</accession>
<geneLocation type="plasmid" evidence="2">
    <name>pHLK1</name>
</geneLocation>
<organism evidence="1 2">
    <name type="scientific">Phenylobacterium zucineum (strain HLK1)</name>
    <dbReference type="NCBI Taxonomy" id="450851"/>
    <lineage>
        <taxon>Bacteria</taxon>
        <taxon>Pseudomonadati</taxon>
        <taxon>Pseudomonadota</taxon>
        <taxon>Alphaproteobacteria</taxon>
        <taxon>Caulobacterales</taxon>
        <taxon>Caulobacteraceae</taxon>
        <taxon>Phenylobacterium</taxon>
    </lineage>
</organism>
<dbReference type="AlphaFoldDB" id="B4RIE0"/>
<protein>
    <submittedName>
        <fullName evidence="1">Universal stress protein UspA</fullName>
    </submittedName>
</protein>
<dbReference type="CDD" id="cd00293">
    <property type="entry name" value="USP-like"/>
    <property type="match status" value="1"/>
</dbReference>
<name>B4RIE0_PHEZH</name>
<evidence type="ECO:0000313" key="2">
    <source>
        <dbReference type="Proteomes" id="UP000001868"/>
    </source>
</evidence>
<keyword evidence="2" id="KW-1185">Reference proteome</keyword>
<evidence type="ECO:0000313" key="1">
    <source>
        <dbReference type="EMBL" id="ACG80115.1"/>
    </source>
</evidence>
<gene>
    <name evidence="1" type="ordered locus">PHZ_p0172</name>
</gene>
<dbReference type="HOGENOM" id="CLU_049301_5_3_5"/>
<proteinExistence type="predicted"/>
<dbReference type="KEGG" id="pzu:PHZ_p0172"/>
<sequence>MSIGRILVSVEAEPQYDCLALAVALADDLKATLVGLGVEAMHMPMFAEPMLGSGLAIEAALRVEEDRTSAALRAAEARFRAATDRLPSGAEWRSGRNFPLYDVAAAARTADLIITSLAGRAHRSDHSIAAPAALVLQAGRPVLAAAPSLAQLDLGSVLVAWKDVREARRATADALPLLKRAGSVVVAEICRHGEKAQAEGRLADVVEYLASHEIIASARVCPDQEDVGAPRQLLELADELKAGLIVAGAYGHPRVQELVFGGFTRALLQQVDRAVLLSH</sequence>
<dbReference type="Proteomes" id="UP000001868">
    <property type="component" value="Plasmid pHLK1"/>
</dbReference>
<dbReference type="RefSeq" id="WP_012520415.1">
    <property type="nucleotide sequence ID" value="NC_011143.1"/>
</dbReference>
<dbReference type="Gene3D" id="3.40.50.12370">
    <property type="match status" value="1"/>
</dbReference>